<comment type="caution">
    <text evidence="2">The sequence shown here is derived from an EMBL/GenBank/DDBJ whole genome shotgun (WGS) entry which is preliminary data.</text>
</comment>
<organism evidence="2 3">
    <name type="scientific">Streptomyces albospinus</name>
    <dbReference type="NCBI Taxonomy" id="285515"/>
    <lineage>
        <taxon>Bacteria</taxon>
        <taxon>Bacillati</taxon>
        <taxon>Actinomycetota</taxon>
        <taxon>Actinomycetes</taxon>
        <taxon>Kitasatosporales</taxon>
        <taxon>Streptomycetaceae</taxon>
        <taxon>Streptomyces</taxon>
    </lineage>
</organism>
<dbReference type="Proteomes" id="UP000654471">
    <property type="component" value="Unassembled WGS sequence"/>
</dbReference>
<dbReference type="PANTHER" id="PTHR42717:SF1">
    <property type="entry name" value="IMIDAZOLONEPROPIONASE AND RELATED AMIDOHYDROLASES"/>
    <property type="match status" value="1"/>
</dbReference>
<reference evidence="3" key="1">
    <citation type="journal article" date="2019" name="Int. J. Syst. Evol. Microbiol.">
        <title>The Global Catalogue of Microorganisms (GCM) 10K type strain sequencing project: providing services to taxonomists for standard genome sequencing and annotation.</title>
        <authorList>
            <consortium name="The Broad Institute Genomics Platform"/>
            <consortium name="The Broad Institute Genome Sequencing Center for Infectious Disease"/>
            <person name="Wu L."/>
            <person name="Ma J."/>
        </authorList>
    </citation>
    <scope>NUCLEOTIDE SEQUENCE [LARGE SCALE GENOMIC DNA]</scope>
    <source>
        <strain evidence="3">JCM 3399</strain>
    </source>
</reference>
<dbReference type="EMBL" id="BMRP01000019">
    <property type="protein sequence ID" value="GGU78949.1"/>
    <property type="molecule type" value="Genomic_DNA"/>
</dbReference>
<gene>
    <name evidence="2" type="ORF">GCM10010211_51120</name>
</gene>
<dbReference type="SUPFAM" id="SSF51338">
    <property type="entry name" value="Composite domain of metallo-dependent hydrolases"/>
    <property type="match status" value="1"/>
</dbReference>
<dbReference type="Gene3D" id="2.30.40.10">
    <property type="entry name" value="Urease, subunit C, domain 1"/>
    <property type="match status" value="1"/>
</dbReference>
<accession>A0ABQ2VCU7</accession>
<dbReference type="NCBIfam" id="NF006689">
    <property type="entry name" value="PRK09237.1"/>
    <property type="match status" value="1"/>
</dbReference>
<sequence>MPATMPPSPPGPDARCELLLRGGVLADPEAGTLTPGELAVAGGRIAAVGAPGTLSAAGAEVYDASGLLVTPGLIDLHAHVYGGATDLGLPADRAGIERGVTTVADAGSCGSDDWADFAASVVAPAGTRVLSWLNVARHGLVGGNGELAGGAADLDPDATAGILARERGTVRGLKVRMSRSALGGSGLAPLRVAREVAQACGVPVMVHVGNGPPALGAVLDLLGPGDVVTHAFHGKAGGLFGGGPEPLPQVRAALERGVRLDVGHGSASFAFGTAERALAAGIRPYTISTDLHLRNAAGPVHDLTTTMGKLLALGMPLPEVIRCVTARPAEVLGKDGELGTLRVGAVADLTVLEVGAAAGPRWLVDAAGDRRGSRRWLMPVAAVRAGRLVPVREAAE</sequence>
<dbReference type="PANTHER" id="PTHR42717">
    <property type="entry name" value="DIHYDROOROTASE-RELATED"/>
    <property type="match status" value="1"/>
</dbReference>
<dbReference type="RefSeq" id="WP_189303642.1">
    <property type="nucleotide sequence ID" value="NZ_BMRP01000019.1"/>
</dbReference>
<feature type="domain" description="Amidohydrolase-related" evidence="1">
    <location>
        <begin position="68"/>
        <end position="353"/>
    </location>
</feature>
<dbReference type="PIRSF" id="PIRSF039004">
    <property type="entry name" value="ADE_EF_0837"/>
    <property type="match status" value="1"/>
</dbReference>
<dbReference type="SUPFAM" id="SSF51556">
    <property type="entry name" value="Metallo-dependent hydrolases"/>
    <property type="match status" value="1"/>
</dbReference>
<evidence type="ECO:0000259" key="1">
    <source>
        <dbReference type="Pfam" id="PF01979"/>
    </source>
</evidence>
<dbReference type="InterPro" id="IPR032466">
    <property type="entry name" value="Metal_Hydrolase"/>
</dbReference>
<dbReference type="InterPro" id="IPR006680">
    <property type="entry name" value="Amidohydro-rel"/>
</dbReference>
<protein>
    <submittedName>
        <fullName evidence="2">Dihydroorotase</fullName>
    </submittedName>
</protein>
<proteinExistence type="predicted"/>
<dbReference type="Pfam" id="PF01979">
    <property type="entry name" value="Amidohydro_1"/>
    <property type="match status" value="1"/>
</dbReference>
<dbReference type="InterPro" id="IPR011059">
    <property type="entry name" value="Metal-dep_hydrolase_composite"/>
</dbReference>
<keyword evidence="3" id="KW-1185">Reference proteome</keyword>
<dbReference type="InterPro" id="IPR020043">
    <property type="entry name" value="Deacetylase_Atu3266-like"/>
</dbReference>
<evidence type="ECO:0000313" key="3">
    <source>
        <dbReference type="Proteomes" id="UP000654471"/>
    </source>
</evidence>
<name>A0ABQ2VCU7_9ACTN</name>
<dbReference type="Gene3D" id="3.20.20.140">
    <property type="entry name" value="Metal-dependent hydrolases"/>
    <property type="match status" value="1"/>
</dbReference>
<evidence type="ECO:0000313" key="2">
    <source>
        <dbReference type="EMBL" id="GGU78949.1"/>
    </source>
</evidence>